<dbReference type="PANTHER" id="PTHR30055">
    <property type="entry name" value="HTH-TYPE TRANSCRIPTIONAL REGULATOR RUTR"/>
    <property type="match status" value="1"/>
</dbReference>
<dbReference type="Pfam" id="PF13305">
    <property type="entry name" value="TetR_C_33"/>
    <property type="match status" value="1"/>
</dbReference>
<keyword evidence="1" id="KW-0805">Transcription regulation</keyword>
<organism evidence="6 7">
    <name type="scientific">Kibdelosporangium banguiense</name>
    <dbReference type="NCBI Taxonomy" id="1365924"/>
    <lineage>
        <taxon>Bacteria</taxon>
        <taxon>Bacillati</taxon>
        <taxon>Actinomycetota</taxon>
        <taxon>Actinomycetes</taxon>
        <taxon>Pseudonocardiales</taxon>
        <taxon>Pseudonocardiaceae</taxon>
        <taxon>Kibdelosporangium</taxon>
    </lineage>
</organism>
<evidence type="ECO:0000313" key="7">
    <source>
        <dbReference type="Proteomes" id="UP001519332"/>
    </source>
</evidence>
<dbReference type="RefSeq" id="WP_209638508.1">
    <property type="nucleotide sequence ID" value="NZ_JAGINW010000001.1"/>
</dbReference>
<dbReference type="InterPro" id="IPR025996">
    <property type="entry name" value="MT1864/Rv1816-like_C"/>
</dbReference>
<keyword evidence="2 4" id="KW-0238">DNA-binding</keyword>
<keyword evidence="7" id="KW-1185">Reference proteome</keyword>
<dbReference type="InterPro" id="IPR001647">
    <property type="entry name" value="HTH_TetR"/>
</dbReference>
<name>A0ABS4TFF2_9PSEU</name>
<comment type="caution">
    <text evidence="6">The sequence shown here is derived from an EMBL/GenBank/DDBJ whole genome shotgun (WGS) entry which is preliminary data.</text>
</comment>
<dbReference type="PANTHER" id="PTHR30055:SF234">
    <property type="entry name" value="HTH-TYPE TRANSCRIPTIONAL REGULATOR BETI"/>
    <property type="match status" value="1"/>
</dbReference>
<feature type="DNA-binding region" description="H-T-H motif" evidence="4">
    <location>
        <begin position="35"/>
        <end position="54"/>
    </location>
</feature>
<gene>
    <name evidence="6" type="ORF">JOF56_003190</name>
</gene>
<feature type="domain" description="HTH tetR-type" evidence="5">
    <location>
        <begin position="12"/>
        <end position="72"/>
    </location>
</feature>
<protein>
    <submittedName>
        <fullName evidence="6">AcrR family transcriptional regulator</fullName>
    </submittedName>
</protein>
<proteinExistence type="predicted"/>
<evidence type="ECO:0000256" key="3">
    <source>
        <dbReference type="ARBA" id="ARBA00023163"/>
    </source>
</evidence>
<dbReference type="PRINTS" id="PR00455">
    <property type="entry name" value="HTHTETR"/>
</dbReference>
<accession>A0ABS4TFF2</accession>
<evidence type="ECO:0000256" key="2">
    <source>
        <dbReference type="ARBA" id="ARBA00023125"/>
    </source>
</evidence>
<dbReference type="Proteomes" id="UP001519332">
    <property type="component" value="Unassembled WGS sequence"/>
</dbReference>
<evidence type="ECO:0000256" key="1">
    <source>
        <dbReference type="ARBA" id="ARBA00023015"/>
    </source>
</evidence>
<dbReference type="PROSITE" id="PS50977">
    <property type="entry name" value="HTH_TETR_2"/>
    <property type="match status" value="1"/>
</dbReference>
<dbReference type="Gene3D" id="1.10.357.10">
    <property type="entry name" value="Tetracycline Repressor, domain 2"/>
    <property type="match status" value="1"/>
</dbReference>
<dbReference type="InterPro" id="IPR009057">
    <property type="entry name" value="Homeodomain-like_sf"/>
</dbReference>
<evidence type="ECO:0000259" key="5">
    <source>
        <dbReference type="PROSITE" id="PS50977"/>
    </source>
</evidence>
<dbReference type="SUPFAM" id="SSF48498">
    <property type="entry name" value="Tetracyclin repressor-like, C-terminal domain"/>
    <property type="match status" value="1"/>
</dbReference>
<dbReference type="Pfam" id="PF00440">
    <property type="entry name" value="TetR_N"/>
    <property type="match status" value="1"/>
</dbReference>
<keyword evidence="3" id="KW-0804">Transcription</keyword>
<sequence length="201" mass="21537">MGHLRNRRGEGVRLRADVLAAATGLLDQGGERAVTLRAVAREAGIAAPSIYPHFPCQQAILRAVVHAAFAELTDHLEAAVIAAGEDTAQRLYAACHAYLDFAAAHPQRYRTMFSLAGQRDLDVPILQLFADVLTDCAAAGRSASTDPATDAVALWLGLHGLAHQRSVIHTFFWSAEIVPRLVTALALVNQLPARPSPQPLP</sequence>
<dbReference type="SUPFAM" id="SSF46689">
    <property type="entry name" value="Homeodomain-like"/>
    <property type="match status" value="1"/>
</dbReference>
<dbReference type="InterPro" id="IPR050109">
    <property type="entry name" value="HTH-type_TetR-like_transc_reg"/>
</dbReference>
<dbReference type="EMBL" id="JAGINW010000001">
    <property type="protein sequence ID" value="MBP2322805.1"/>
    <property type="molecule type" value="Genomic_DNA"/>
</dbReference>
<reference evidence="6 7" key="1">
    <citation type="submission" date="2021-03" db="EMBL/GenBank/DDBJ databases">
        <title>Sequencing the genomes of 1000 actinobacteria strains.</title>
        <authorList>
            <person name="Klenk H.-P."/>
        </authorList>
    </citation>
    <scope>NUCLEOTIDE SEQUENCE [LARGE SCALE GENOMIC DNA]</scope>
    <source>
        <strain evidence="6 7">DSM 46670</strain>
    </source>
</reference>
<dbReference type="InterPro" id="IPR036271">
    <property type="entry name" value="Tet_transcr_reg_TetR-rel_C_sf"/>
</dbReference>
<evidence type="ECO:0000256" key="4">
    <source>
        <dbReference type="PROSITE-ProRule" id="PRU00335"/>
    </source>
</evidence>
<evidence type="ECO:0000313" key="6">
    <source>
        <dbReference type="EMBL" id="MBP2322805.1"/>
    </source>
</evidence>